<dbReference type="EMBL" id="MU004193">
    <property type="protein sequence ID" value="KAF2492650.1"/>
    <property type="molecule type" value="Genomic_DNA"/>
</dbReference>
<evidence type="ECO:0000256" key="1">
    <source>
        <dbReference type="SAM" id="MobiDB-lite"/>
    </source>
</evidence>
<feature type="compositionally biased region" description="Low complexity" evidence="1">
    <location>
        <begin position="473"/>
        <end position="495"/>
    </location>
</feature>
<evidence type="ECO:0000313" key="4">
    <source>
        <dbReference type="Proteomes" id="UP000799750"/>
    </source>
</evidence>
<name>A0A6A6QKY4_9PEZI</name>
<feature type="chain" id="PRO_5025660203" evidence="2">
    <location>
        <begin position="16"/>
        <end position="847"/>
    </location>
</feature>
<dbReference type="Proteomes" id="UP000799750">
    <property type="component" value="Unassembled WGS sequence"/>
</dbReference>
<gene>
    <name evidence="3" type="ORF">BU16DRAFT_592358</name>
</gene>
<accession>A0A6A6QKY4</accession>
<organism evidence="3 4">
    <name type="scientific">Lophium mytilinum</name>
    <dbReference type="NCBI Taxonomy" id="390894"/>
    <lineage>
        <taxon>Eukaryota</taxon>
        <taxon>Fungi</taxon>
        <taxon>Dikarya</taxon>
        <taxon>Ascomycota</taxon>
        <taxon>Pezizomycotina</taxon>
        <taxon>Dothideomycetes</taxon>
        <taxon>Pleosporomycetidae</taxon>
        <taxon>Mytilinidiales</taxon>
        <taxon>Mytilinidiaceae</taxon>
        <taxon>Lophium</taxon>
    </lineage>
</organism>
<reference evidence="3" key="1">
    <citation type="journal article" date="2020" name="Stud. Mycol.">
        <title>101 Dothideomycetes genomes: a test case for predicting lifestyles and emergence of pathogens.</title>
        <authorList>
            <person name="Haridas S."/>
            <person name="Albert R."/>
            <person name="Binder M."/>
            <person name="Bloem J."/>
            <person name="Labutti K."/>
            <person name="Salamov A."/>
            <person name="Andreopoulos B."/>
            <person name="Baker S."/>
            <person name="Barry K."/>
            <person name="Bills G."/>
            <person name="Bluhm B."/>
            <person name="Cannon C."/>
            <person name="Castanera R."/>
            <person name="Culley D."/>
            <person name="Daum C."/>
            <person name="Ezra D."/>
            <person name="Gonzalez J."/>
            <person name="Henrissat B."/>
            <person name="Kuo A."/>
            <person name="Liang C."/>
            <person name="Lipzen A."/>
            <person name="Lutzoni F."/>
            <person name="Magnuson J."/>
            <person name="Mondo S."/>
            <person name="Nolan M."/>
            <person name="Ohm R."/>
            <person name="Pangilinan J."/>
            <person name="Park H.-J."/>
            <person name="Ramirez L."/>
            <person name="Alfaro M."/>
            <person name="Sun H."/>
            <person name="Tritt A."/>
            <person name="Yoshinaga Y."/>
            <person name="Zwiers L.-H."/>
            <person name="Turgeon B."/>
            <person name="Goodwin S."/>
            <person name="Spatafora J."/>
            <person name="Crous P."/>
            <person name="Grigoriev I."/>
        </authorList>
    </citation>
    <scope>NUCLEOTIDE SEQUENCE</scope>
    <source>
        <strain evidence="3">CBS 269.34</strain>
    </source>
</reference>
<proteinExistence type="predicted"/>
<dbReference type="AlphaFoldDB" id="A0A6A6QKY4"/>
<dbReference type="OrthoDB" id="1896086at2759"/>
<evidence type="ECO:0000256" key="2">
    <source>
        <dbReference type="SAM" id="SignalP"/>
    </source>
</evidence>
<sequence>MHFLLFLSLLLTAKAAVLPSITPRAPPPGCDEEFENIPLVEFNDGPTISGDAGIGAEFETPFIQFTNDQCSLEDTFSAKRKTIQGRSGTNFVLSADTSVEMGKGKLSAEYVLDGRNIKVGDGSAAAAGRAAHDDLANWTPWSDNPPFEVTIEEYQQCNPWILRGLDQTTNLGRTPWAPQITTSMPLEALYSLMKENVLRAPNGRNILNGDTASTNRGQNIQLVTAKYFENDISLKVDVKKINDAVLGFCTLVLSYAKAATKLNLNDVNTLNDENSQEMSPKSWLPFMPRTEFVTIYRAVKSFFPVEENELFDIFNTLACYKTGDYVEEKDEFVVSIDSDYCTGTVGNPIPGDKFEGLQYKYFGQFTKQDIPTSLSIKEWIQNIDKGSPKTDMLTTFDKQFDGSIGGLGTQVERMYKLQRTAPLFEFRDLNPLFIAGFEDFMNNVDSSIQTLHKDFAARPMNKVKRDASACPFSSAAGPTSTPAASPTSTPAASPTSTPPASPTTKPPVQPSCVVQDEDPGLGITSEGCICQESSTWSALSTSSGATYGAQCAYTAPPSNSAQATITQAPLKPQTNSPACLVCTPQFNYEDVCTSIPSCTPQTAYATATVNSSPVHYGTLSQDALFTGISTALKAACSSITTGTTTVSGKATTTVSCNKDNDYTISKSVPYKADDVLAEDGTLSINVGSYAATADQINALLAVASSMVTKSANSSEKSCYKMDYQEPSIKPRGILARSLSLALPFLFARSDHPYPEFKSMRVCNGPAVVVASYWAPGYRDRIGNGNKAPSPDAQLTATLKFTKGPDGDFFCEFIAELAGAILTEAAPELAELDIFEAEQIQAACEENQ</sequence>
<protein>
    <submittedName>
        <fullName evidence="3">Uncharacterized protein</fullName>
    </submittedName>
</protein>
<feature type="region of interest" description="Disordered" evidence="1">
    <location>
        <begin position="468"/>
        <end position="516"/>
    </location>
</feature>
<keyword evidence="4" id="KW-1185">Reference proteome</keyword>
<evidence type="ECO:0000313" key="3">
    <source>
        <dbReference type="EMBL" id="KAF2492650.1"/>
    </source>
</evidence>
<feature type="signal peptide" evidence="2">
    <location>
        <begin position="1"/>
        <end position="15"/>
    </location>
</feature>
<keyword evidence="2" id="KW-0732">Signal</keyword>
<feature type="compositionally biased region" description="Pro residues" evidence="1">
    <location>
        <begin position="496"/>
        <end position="509"/>
    </location>
</feature>